<evidence type="ECO:0000256" key="2">
    <source>
        <dbReference type="ARBA" id="ARBA00004906"/>
    </source>
</evidence>
<feature type="domain" description="U-box" evidence="7">
    <location>
        <begin position="261"/>
        <end position="323"/>
    </location>
</feature>
<dbReference type="Gene3D" id="1.25.10.10">
    <property type="entry name" value="Leucine-rich Repeat Variant"/>
    <property type="match status" value="4"/>
</dbReference>
<proteinExistence type="predicted"/>
<feature type="coiled-coil region" evidence="5">
    <location>
        <begin position="198"/>
        <end position="225"/>
    </location>
</feature>
<dbReference type="PANTHER" id="PTHR23315:SF7">
    <property type="entry name" value="U-BOX DOMAIN-CONTAINING PROTEIN 4"/>
    <property type="match status" value="1"/>
</dbReference>
<evidence type="ECO:0000259" key="7">
    <source>
        <dbReference type="SMART" id="SM00504"/>
    </source>
</evidence>
<evidence type="ECO:0000256" key="4">
    <source>
        <dbReference type="ARBA" id="ARBA00022786"/>
    </source>
</evidence>
<dbReference type="InterPro" id="IPR016024">
    <property type="entry name" value="ARM-type_fold"/>
</dbReference>
<protein>
    <recommendedName>
        <fullName evidence="3">RING-type E3 ubiquitin transferase</fullName>
        <ecNumber evidence="3">2.3.2.27</ecNumber>
    </recommendedName>
</protein>
<dbReference type="InterPro" id="IPR011989">
    <property type="entry name" value="ARM-like"/>
</dbReference>
<keyword evidence="5" id="KW-0175">Coiled coil</keyword>
<evidence type="ECO:0000313" key="8">
    <source>
        <dbReference type="EMBL" id="KAG0585958.1"/>
    </source>
</evidence>
<feature type="region of interest" description="Disordered" evidence="6">
    <location>
        <begin position="326"/>
        <end position="348"/>
    </location>
</feature>
<gene>
    <name evidence="8" type="ORF">KC19_2G052300</name>
</gene>
<comment type="caution">
    <text evidence="8">The sequence shown here is derived from an EMBL/GenBank/DDBJ whole genome shotgun (WGS) entry which is preliminary data.</text>
</comment>
<sequence>MAREWNDVTFEDLTEQPVTMTIPADAVLSDLLLSAITELKDLPHISKQNELLVEAFTSLHSLLFKKTDESWSTADERSAFKKLPDAVQKILSLAAKWKRSKLRILLYWSTFADELSTAVTEIQRLFGRLQVRATKRELARAIVEKLGRVIQGLRDGGDGSELTIAATDFKEKLLDFLRVNQSKSETSEAVTSISSWIAKHVGSEVDSIRQELQEIKENADSTLHAEQNLDAELLEQLLLSLAVIEEKTAGESIILAEVKAKLKCGSCESLMICPVTVESGLSFCKSCIEERFRLGYSTCPVTKIEISKRFVINVALQNVISCFGESEEQPAPESSTEEGESSDANFEGVPFDEFSERKVQTGLEYLSSTTKPKVLTGFAHLIKCASLPGGPLAVANAKFIRPPPDPPIKAIPKVLELAKTQDPQYSKLAMKLMVALTSDKGPGPDSEITLEVADGLDVLISLMKEGRLTRTRLLAAETVANILLNRQVRKTVRSYNGIVPALVALSNVDPGCVSSKDLKKADTVCSKGLQRLAKCSKRGDKTQMIVAALLRLLRKGLSYQPELTSLVKDSLVALENIVLEIDNATSANEVLKVIWKEMSELLMTEGFEAHTTVPGRMAIISIMTKLCGLYKENINKFLFLYLLKMMKGTRTEIENLLAPSAPLPQDGNVEEQLKNLKKLLGRSVRLLCYCVTHGKETAQSVLSENVDERKTLEEMVHGENSGILDESRLEIQSILDQIYVKTTPATVVERIAILVKLSKSKDQGCRQQIAGKLRVFVAGKQNLSEFKEAGGIGALMALLQDSNPNCQRDALIALQELSLSVEIPVDQLPFQIILDFLDDKWPICERNAAVWLLDLIIKVPKGADMFVKTKGALEATLNLLKKDSDSPGSQKIATALLQMAKEDASVRRRIAEPGLRGLGILVKYVRDHVKDPSRIELKELLTATLVLFCGDGEACQEAVIEADGHMFLLTSLEEKISKEKSAQGLLELIRNTGTREKILEAGFVTVAMGSIDARFACTDIALGLSLLSSTPEGLNQIYSDPRSVPALLNLVEHCREPKGQDAAASVIARLYPRLNREEDLARQTKIAERCELFFKYLNPLDMSHLKEFLEALAAIAADMKGRKWIHEYRGHQLLIDNLSVTQTDIQGLMLKILAEMSSDVSENGAETRDAKRIRGAFMEHRIADKLFKLFESTEFLGRTENVKHALILIRNLSLAGAYVCEQLADQGVVTLLLGVLKRHESPLSVVTELAVKALEKFLDDPRGKQVFIKGGGIKSLAAVLKLDAFGRTGDAKSFSTIILAVFGSSQTSVAKDPQTRKYACETIFECDILSALNQIIFNGETSRIRWQAAVLMKLLAMYGPTKHVCSAMKAKGCLDALITLRNVQHCNEMANDVLKFVSEKSKDCKRYIDGRLAQLEN</sequence>
<evidence type="ECO:0000256" key="6">
    <source>
        <dbReference type="SAM" id="MobiDB-lite"/>
    </source>
</evidence>
<dbReference type="SMART" id="SM00504">
    <property type="entry name" value="Ubox"/>
    <property type="match status" value="1"/>
</dbReference>
<dbReference type="Gene3D" id="3.30.40.10">
    <property type="entry name" value="Zinc/RING finger domain, C3HC4 (zinc finger)"/>
    <property type="match status" value="1"/>
</dbReference>
<evidence type="ECO:0000256" key="5">
    <source>
        <dbReference type="SAM" id="Coils"/>
    </source>
</evidence>
<feature type="compositionally biased region" description="Acidic residues" evidence="6">
    <location>
        <begin position="326"/>
        <end position="341"/>
    </location>
</feature>
<dbReference type="GO" id="GO:0061630">
    <property type="term" value="F:ubiquitin protein ligase activity"/>
    <property type="evidence" value="ECO:0007669"/>
    <property type="project" value="UniProtKB-EC"/>
</dbReference>
<evidence type="ECO:0000256" key="3">
    <source>
        <dbReference type="ARBA" id="ARBA00012483"/>
    </source>
</evidence>
<dbReference type="Proteomes" id="UP000822688">
    <property type="component" value="Chromosome 2"/>
</dbReference>
<comment type="pathway">
    <text evidence="2">Protein modification; protein ubiquitination.</text>
</comment>
<name>A0A8T0ITG9_CERPU</name>
<dbReference type="SUPFAM" id="SSF48371">
    <property type="entry name" value="ARM repeat"/>
    <property type="match status" value="2"/>
</dbReference>
<organism evidence="8 9">
    <name type="scientific">Ceratodon purpureus</name>
    <name type="common">Fire moss</name>
    <name type="synonym">Dicranum purpureum</name>
    <dbReference type="NCBI Taxonomy" id="3225"/>
    <lineage>
        <taxon>Eukaryota</taxon>
        <taxon>Viridiplantae</taxon>
        <taxon>Streptophyta</taxon>
        <taxon>Embryophyta</taxon>
        <taxon>Bryophyta</taxon>
        <taxon>Bryophytina</taxon>
        <taxon>Bryopsida</taxon>
        <taxon>Dicranidae</taxon>
        <taxon>Pseudoditrichales</taxon>
        <taxon>Ditrichaceae</taxon>
        <taxon>Ceratodon</taxon>
    </lineage>
</organism>
<dbReference type="EC" id="2.3.2.27" evidence="3"/>
<dbReference type="EMBL" id="CM026422">
    <property type="protein sequence ID" value="KAG0585958.1"/>
    <property type="molecule type" value="Genomic_DNA"/>
</dbReference>
<dbReference type="SUPFAM" id="SSF57850">
    <property type="entry name" value="RING/U-box"/>
    <property type="match status" value="1"/>
</dbReference>
<dbReference type="GO" id="GO:0016567">
    <property type="term" value="P:protein ubiquitination"/>
    <property type="evidence" value="ECO:0007669"/>
    <property type="project" value="InterPro"/>
</dbReference>
<keyword evidence="4" id="KW-0833">Ubl conjugation pathway</keyword>
<dbReference type="InterPro" id="IPR003613">
    <property type="entry name" value="Ubox_domain"/>
</dbReference>
<evidence type="ECO:0000256" key="1">
    <source>
        <dbReference type="ARBA" id="ARBA00000900"/>
    </source>
</evidence>
<reference evidence="8" key="1">
    <citation type="submission" date="2020-06" db="EMBL/GenBank/DDBJ databases">
        <title>WGS assembly of Ceratodon purpureus strain R40.</title>
        <authorList>
            <person name="Carey S.B."/>
            <person name="Jenkins J."/>
            <person name="Shu S."/>
            <person name="Lovell J.T."/>
            <person name="Sreedasyam A."/>
            <person name="Maumus F."/>
            <person name="Tiley G.P."/>
            <person name="Fernandez-Pozo N."/>
            <person name="Barry K."/>
            <person name="Chen C."/>
            <person name="Wang M."/>
            <person name="Lipzen A."/>
            <person name="Daum C."/>
            <person name="Saski C.A."/>
            <person name="Payton A.C."/>
            <person name="Mcbreen J.C."/>
            <person name="Conrad R.E."/>
            <person name="Kollar L.M."/>
            <person name="Olsson S."/>
            <person name="Huttunen S."/>
            <person name="Landis J.B."/>
            <person name="Wickett N.J."/>
            <person name="Johnson M.G."/>
            <person name="Rensing S.A."/>
            <person name="Grimwood J."/>
            <person name="Schmutz J."/>
            <person name="Mcdaniel S.F."/>
        </authorList>
    </citation>
    <scope>NUCLEOTIDE SEQUENCE</scope>
    <source>
        <strain evidence="8">R40</strain>
    </source>
</reference>
<dbReference type="PANTHER" id="PTHR23315">
    <property type="entry name" value="U BOX DOMAIN-CONTAINING"/>
    <property type="match status" value="1"/>
</dbReference>
<keyword evidence="9" id="KW-1185">Reference proteome</keyword>
<accession>A0A8T0ITG9</accession>
<evidence type="ECO:0000313" key="9">
    <source>
        <dbReference type="Proteomes" id="UP000822688"/>
    </source>
</evidence>
<comment type="catalytic activity">
    <reaction evidence="1">
        <text>S-ubiquitinyl-[E2 ubiquitin-conjugating enzyme]-L-cysteine + [acceptor protein]-L-lysine = [E2 ubiquitin-conjugating enzyme]-L-cysteine + N(6)-ubiquitinyl-[acceptor protein]-L-lysine.</text>
        <dbReference type="EC" id="2.3.2.27"/>
    </reaction>
</comment>
<dbReference type="InterPro" id="IPR013083">
    <property type="entry name" value="Znf_RING/FYVE/PHD"/>
</dbReference>